<accession>A0A1P8APC2</accession>
<evidence type="ECO:0000313" key="3">
    <source>
        <dbReference type="Proteomes" id="UP000006548"/>
    </source>
</evidence>
<dbReference type="Araport" id="AT1G56105"/>
<dbReference type="AlphaFoldDB" id="A0A1P8APC2"/>
<evidence type="ECO:0000313" key="1">
    <source>
        <dbReference type="Araport" id="AT1G56105"/>
    </source>
</evidence>
<reference evidence="3" key="2">
    <citation type="journal article" date="2017" name="Plant J.">
        <title>Araport11: a complete reannotation of the Arabidopsis thaliana reference genome.</title>
        <authorList>
            <person name="Cheng C.Y."/>
            <person name="Krishnakumar V."/>
            <person name="Chan A.P."/>
            <person name="Thibaud-Nissen F."/>
            <person name="Schobel S."/>
            <person name="Town C.D."/>
        </authorList>
    </citation>
    <scope>GENOME REANNOTATION</scope>
    <source>
        <strain evidence="3">cv. Columbia</strain>
    </source>
</reference>
<dbReference type="RefSeq" id="NP_001320879.1">
    <property type="nucleotide sequence ID" value="NM_001333762.1"/>
</dbReference>
<keyword evidence="3" id="KW-1185">Reference proteome</keyword>
<evidence type="ECO:0000313" key="2">
    <source>
        <dbReference type="EMBL" id="ANM58445.1"/>
    </source>
</evidence>
<proteinExistence type="predicted"/>
<dbReference type="KEGG" id="ath:AT1G56105"/>
<reference evidence="2 3" key="1">
    <citation type="journal article" date="2000" name="Nature">
        <title>Sequence and analysis of chromosome 1 of the plant Arabidopsis thaliana.</title>
        <authorList>
            <person name="Theologis A."/>
            <person name="Ecker J.R."/>
            <person name="Palm C.J."/>
            <person name="Federspiel N.A."/>
            <person name="Kaul S."/>
            <person name="White O."/>
            <person name="Alonso J."/>
            <person name="Altafi H."/>
            <person name="Araujo R."/>
            <person name="Bowman C.L."/>
            <person name="Brooks S.Y."/>
            <person name="Buehler E."/>
            <person name="Chan A."/>
            <person name="Chao Q."/>
            <person name="Chen H."/>
            <person name="Cheuk R.F."/>
            <person name="Chin C.W."/>
            <person name="Chung M.K."/>
            <person name="Conn L."/>
            <person name="Conway A.B."/>
            <person name="Conway A.R."/>
            <person name="Creasy T.H."/>
            <person name="Dewar K."/>
            <person name="Dunn P."/>
            <person name="Etgu P."/>
            <person name="Feldblyum T.V."/>
            <person name="Feng J."/>
            <person name="Fong B."/>
            <person name="Fujii C.Y."/>
            <person name="Gill J.E."/>
            <person name="Goldsmith A.D."/>
            <person name="Haas B."/>
            <person name="Hansen N.F."/>
            <person name="Hughes B."/>
            <person name="Huizar L."/>
            <person name="Hunter J.L."/>
            <person name="Jenkins J."/>
            <person name="Johnson-Hopson C."/>
            <person name="Khan S."/>
            <person name="Khaykin E."/>
            <person name="Kim C.J."/>
            <person name="Koo H.L."/>
            <person name="Kremenetskaia I."/>
            <person name="Kurtz D.B."/>
            <person name="Kwan A."/>
            <person name="Lam B."/>
            <person name="Langin-Hooper S."/>
            <person name="Lee A."/>
            <person name="Lee J.M."/>
            <person name="Lenz C.A."/>
            <person name="Li J.H."/>
            <person name="Li Y."/>
            <person name="Lin X."/>
            <person name="Liu S.X."/>
            <person name="Liu Z.A."/>
            <person name="Luros J.S."/>
            <person name="Maiti R."/>
            <person name="Marziali A."/>
            <person name="Militscher J."/>
            <person name="Miranda M."/>
            <person name="Nguyen M."/>
            <person name="Nierman W.C."/>
            <person name="Osborne B.I."/>
            <person name="Pai G."/>
            <person name="Peterson J."/>
            <person name="Pham P.K."/>
            <person name="Rizzo M."/>
            <person name="Rooney T."/>
            <person name="Rowley D."/>
            <person name="Sakano H."/>
            <person name="Salzberg S.L."/>
            <person name="Schwartz J.R."/>
            <person name="Shinn P."/>
            <person name="Southwick A.M."/>
            <person name="Sun H."/>
            <person name="Tallon L.J."/>
            <person name="Tambunga G."/>
            <person name="Toriumi M.J."/>
            <person name="Town C.D."/>
            <person name="Utterback T."/>
            <person name="Van Aken S."/>
            <person name="Vaysberg M."/>
            <person name="Vysotskaia V.S."/>
            <person name="Walker M."/>
            <person name="Wu D."/>
            <person name="Yu G."/>
            <person name="Fraser C.M."/>
            <person name="Venter J.C."/>
            <person name="Davis R.W."/>
        </authorList>
    </citation>
    <scope>NUCLEOTIDE SEQUENCE [LARGE SCALE GENOMIC DNA]</scope>
    <source>
        <strain evidence="3">cv. Columbia</strain>
    </source>
</reference>
<dbReference type="InParanoid" id="A0A1P8APC2"/>
<dbReference type="Proteomes" id="UP000006548">
    <property type="component" value="Chromosome 1"/>
</dbReference>
<dbReference type="EMBL" id="CP002684">
    <property type="protein sequence ID" value="ANM58445.1"/>
    <property type="molecule type" value="Genomic_DNA"/>
</dbReference>
<sequence length="118" mass="13078">MVIRRENLLGDDIETRVETVYDDLGDANTVCMNGGWVGFKTLHANGRNLSFSAQIGEITSRANRRNLIIIVIMRKYGTGNVVGHEFIYPSQKELLLKHLQSTGIGASFTVANVKIVKT</sequence>
<dbReference type="GeneID" id="28717369"/>
<name>A0A1P8APC2_ARATH</name>
<dbReference type="TAIR" id="AT1G56105"/>
<dbReference type="ExpressionAtlas" id="A0A1P8APC2">
    <property type="expression patterns" value="baseline"/>
</dbReference>
<gene>
    <name evidence="1 2" type="ordered locus">At1g56105</name>
</gene>
<protein>
    <submittedName>
        <fullName evidence="2">Uncharacterized protein</fullName>
    </submittedName>
</protein>
<organism evidence="2 3">
    <name type="scientific">Arabidopsis thaliana</name>
    <name type="common">Mouse-ear cress</name>
    <dbReference type="NCBI Taxonomy" id="3702"/>
    <lineage>
        <taxon>Eukaryota</taxon>
        <taxon>Viridiplantae</taxon>
        <taxon>Streptophyta</taxon>
        <taxon>Embryophyta</taxon>
        <taxon>Tracheophyta</taxon>
        <taxon>Spermatophyta</taxon>
        <taxon>Magnoliopsida</taxon>
        <taxon>eudicotyledons</taxon>
        <taxon>Gunneridae</taxon>
        <taxon>Pentapetalae</taxon>
        <taxon>rosids</taxon>
        <taxon>malvids</taxon>
        <taxon>Brassicales</taxon>
        <taxon>Brassicaceae</taxon>
        <taxon>Camelineae</taxon>
        <taxon>Arabidopsis</taxon>
    </lineage>
</organism>